<feature type="region of interest" description="Disordered" evidence="1">
    <location>
        <begin position="495"/>
        <end position="968"/>
    </location>
</feature>
<feature type="compositionally biased region" description="Acidic residues" evidence="1">
    <location>
        <begin position="280"/>
        <end position="290"/>
    </location>
</feature>
<feature type="compositionally biased region" description="Acidic residues" evidence="1">
    <location>
        <begin position="1170"/>
        <end position="1179"/>
    </location>
</feature>
<protein>
    <submittedName>
        <fullName evidence="3">Nucleic acid-OB-fold</fullName>
    </submittedName>
</protein>
<feature type="compositionally biased region" description="Basic and acidic residues" evidence="1">
    <location>
        <begin position="959"/>
        <end position="968"/>
    </location>
</feature>
<feature type="compositionally biased region" description="Basic and acidic residues" evidence="1">
    <location>
        <begin position="1019"/>
        <end position="1029"/>
    </location>
</feature>
<feature type="compositionally biased region" description="Acidic residues" evidence="1">
    <location>
        <begin position="841"/>
        <end position="861"/>
    </location>
</feature>
<feature type="region of interest" description="Disordered" evidence="1">
    <location>
        <begin position="1364"/>
        <end position="1420"/>
    </location>
</feature>
<dbReference type="GO" id="GO:0000723">
    <property type="term" value="P:telomere maintenance"/>
    <property type="evidence" value="ECO:0007669"/>
    <property type="project" value="InterPro"/>
</dbReference>
<dbReference type="Gene3D" id="6.10.250.1010">
    <property type="match status" value="1"/>
</dbReference>
<dbReference type="EMBL" id="CP023324">
    <property type="protein sequence ID" value="ATY61831.1"/>
    <property type="molecule type" value="Genomic_DNA"/>
</dbReference>
<feature type="compositionally biased region" description="Polar residues" evidence="1">
    <location>
        <begin position="579"/>
        <end position="591"/>
    </location>
</feature>
<dbReference type="SUPFAM" id="SSF50249">
    <property type="entry name" value="Nucleic acid-binding proteins"/>
    <property type="match status" value="1"/>
</dbReference>
<feature type="compositionally biased region" description="Acidic residues" evidence="1">
    <location>
        <begin position="771"/>
        <end position="784"/>
    </location>
</feature>
<feature type="compositionally biased region" description="Polar residues" evidence="1">
    <location>
        <begin position="1273"/>
        <end position="1286"/>
    </location>
</feature>
<feature type="compositionally biased region" description="Polar residues" evidence="1">
    <location>
        <begin position="1377"/>
        <end position="1404"/>
    </location>
</feature>
<dbReference type="GO" id="GO:0000781">
    <property type="term" value="C:chromosome, telomeric region"/>
    <property type="evidence" value="ECO:0007669"/>
    <property type="project" value="InterPro"/>
</dbReference>
<feature type="compositionally biased region" description="Basic and acidic residues" evidence="1">
    <location>
        <begin position="752"/>
        <end position="764"/>
    </location>
</feature>
<dbReference type="InterPro" id="IPR011564">
    <property type="entry name" value="Telomer_end-bd_POT1/Cdc13"/>
</dbReference>
<name>A0A2H4SFE0_CORMI</name>
<feature type="compositionally biased region" description="Acidic residues" evidence="1">
    <location>
        <begin position="623"/>
        <end position="676"/>
    </location>
</feature>
<feature type="compositionally biased region" description="Basic and acidic residues" evidence="1">
    <location>
        <begin position="785"/>
        <end position="804"/>
    </location>
</feature>
<feature type="compositionally biased region" description="Acidic residues" evidence="1">
    <location>
        <begin position="887"/>
        <end position="898"/>
    </location>
</feature>
<feature type="compositionally biased region" description="Low complexity" evidence="1">
    <location>
        <begin position="1120"/>
        <end position="1130"/>
    </location>
</feature>
<dbReference type="InterPro" id="IPR012340">
    <property type="entry name" value="NA-bd_OB-fold"/>
</dbReference>
<dbReference type="Gene3D" id="2.40.50.140">
    <property type="entry name" value="Nucleic acid-binding proteins"/>
    <property type="match status" value="1"/>
</dbReference>
<sequence length="1613" mass="174817">MAEATARASSPSAASRALDTQTPTPISALNPELPDRDSCVIDGVVTITWPYSIVTRSAAFILAEPDFRLRHARGQLRIEFHGHAAQKLFDAGIGGGDALRISLEGAEWETHKSQTRMPGTILEWQLKFTNRLLMRIRRADDPQLEILDLNLPDNANGDDALHVTRTPQGSSPLMHSGLFATEVVATPAAHSPDYNRPAKRTASYAFEPAEYASPAFLKRARVSYGSLFEDGFDIFDEDVAKKKTKTKKTKRTRFSMGATGWRYNSRSPTPEPRAPGTPELESDSEEDNEAAEPMAAAMKSPAMVDESSQTQETSFASQVAEQARESASLIPSSPTPMSLGKPEEKSNGLFAVPTFGTPSTTKAEAVSAFGQPSRPLFGGTTNMFASAKPTTPSQRGVFGSSFGNSGFSVEHTTTASTSSIPVFNDALAESIQSREAAEERAPGQPESAFDVSTEEAYHEIATSFGVIAGQEAHREMNPFAAPEFLQPASIRNPFTVEPFPQAASHDLGDDDIYEANTYPEIHEEDKPKESGPHTFAEEPFPQASQDQATDDIYEATTYPEIHGEDNPKGSSPPFDVSRSFDQGGSNSPNQSAREEEIEEEEDESTDYDIEAGEPSQRLGQAALEEEEDDAEDVEQEEYDEDGEGYDEEESRYDEHYEEDDEEHYEDDDDEEEESDSESDKPASQVPQASQDPIFISLLSDSEGEDEPAAVSPALAAKPDVAQSATRKESDENNEANGEEGDENSSQQVTEESDSHESSAEEKMVQRSAEAEAGDEDASADEDHDEPSIVKEATDYEPAAAKEEGAVPADPKVSPTKVAESAAGKEDLVTTDIEVSPAEVAEATEDEQEAAEVMDIDEDEDDVHLISMTEPERSLEEVASPAPSPIAVDEDAESVDAMEEDHVSEPTQREASHFNGKADDAMEEDDAFEPVQPEANDINEKVNGTEEDVEVADAPEAAEDEFKSQPDIDMDIKEPEEVEMLTQGSPEVMVEDGPPVQVEREIEVDLISEAPESSIQVVKEAAEADIKDVPAPDEPVPVEEEPAPVEDEPAPVEEEPAPVEDEPAPVEDEPAPVEDEPAPVEDEPAPVEDEPAPVEDEPAPVEDEPAPVEDEPSEEDAKQLTAEAEAVASTRRTTRSTRNRQLPTPIDTQLPVTEAVDIELVRIVQDQPQQDAEDEIADDEAVIRQLMGDFLQHASPRQNLPPLPPPPPPASAKEHRRKRSDTISETGRRTRSQTKQHADEEHEPEAPTSSPHSHRRSSKSIDKSNDTAVVPSIEPNTSVMGSASSSRSNDRTPLLQRSFRITRGRGAVDQVDPSVAIAKGTRAAASPGSPRLSEHTPSRPIMLRVTRSMENIAEAGVKEGLVMPEASIRSTRRDDASSLGTRSPAGSTPLTPSTQLHMQLQQEQRSAAHHASASPAPDSLAPTAAVASSALKIQLQRDLRTTLPDVLPLQILRNSLGKTTDVVAVAAATPAPAYRPRNGPRDYMLELLLIDPSSAPRGVVVAHLFRPFQNALPVVRRGDVVLLRAVEVVAVKNRGFGLRAGDASAWAVFDEQAARDGDTAAAAPVLLPQIKGPPVEVVEAETRYAAGLSRWWATLDEDGMRKTERATQRMIALS</sequence>
<feature type="compositionally biased region" description="Polar residues" evidence="1">
    <location>
        <begin position="18"/>
        <end position="27"/>
    </location>
</feature>
<dbReference type="VEuPathDB" id="FungiDB:A9K55_007232"/>
<feature type="region of interest" description="Disordered" evidence="1">
    <location>
        <begin position="1165"/>
        <end position="1297"/>
    </location>
</feature>
<proteinExistence type="predicted"/>
<feature type="region of interest" description="Disordered" evidence="1">
    <location>
        <begin position="242"/>
        <end position="342"/>
    </location>
</feature>
<feature type="compositionally biased region" description="Polar residues" evidence="1">
    <location>
        <begin position="306"/>
        <end position="320"/>
    </location>
</feature>
<feature type="compositionally biased region" description="Pro residues" evidence="1">
    <location>
        <begin position="1198"/>
        <end position="1209"/>
    </location>
</feature>
<evidence type="ECO:0000313" key="3">
    <source>
        <dbReference type="EMBL" id="ATY61831.1"/>
    </source>
</evidence>
<feature type="compositionally biased region" description="Low complexity" evidence="1">
    <location>
        <begin position="1408"/>
        <end position="1420"/>
    </location>
</feature>
<dbReference type="SMART" id="SM00976">
    <property type="entry name" value="Telo_bind"/>
    <property type="match status" value="1"/>
</dbReference>
<organism evidence="3 4">
    <name type="scientific">Cordyceps militaris</name>
    <name type="common">Caterpillar fungus</name>
    <name type="synonym">Clavaria militaris</name>
    <dbReference type="NCBI Taxonomy" id="73501"/>
    <lineage>
        <taxon>Eukaryota</taxon>
        <taxon>Fungi</taxon>
        <taxon>Dikarya</taxon>
        <taxon>Ascomycota</taxon>
        <taxon>Pezizomycotina</taxon>
        <taxon>Sordariomycetes</taxon>
        <taxon>Hypocreomycetidae</taxon>
        <taxon>Hypocreales</taxon>
        <taxon>Cordycipitaceae</taxon>
        <taxon>Cordyceps</taxon>
    </lineage>
</organism>
<feature type="domain" description="Telomeric single stranded DNA binding POT1/Cdc13" evidence="2">
    <location>
        <begin position="1445"/>
        <end position="1592"/>
    </location>
</feature>
<feature type="compositionally biased region" description="Low complexity" evidence="1">
    <location>
        <begin position="1"/>
        <end position="17"/>
    </location>
</feature>
<feature type="region of interest" description="Disordered" evidence="1">
    <location>
        <begin position="1"/>
        <end position="32"/>
    </location>
</feature>
<accession>A0A2H4SFE0</accession>
<evidence type="ECO:0000313" key="4">
    <source>
        <dbReference type="Proteomes" id="UP000323067"/>
    </source>
</evidence>
<feature type="compositionally biased region" description="Acidic residues" evidence="1">
    <location>
        <begin position="944"/>
        <end position="958"/>
    </location>
</feature>
<dbReference type="GO" id="GO:0003677">
    <property type="term" value="F:DNA binding"/>
    <property type="evidence" value="ECO:0007669"/>
    <property type="project" value="InterPro"/>
</dbReference>
<evidence type="ECO:0000259" key="2">
    <source>
        <dbReference type="SMART" id="SM00976"/>
    </source>
</evidence>
<feature type="compositionally biased region" description="Acidic residues" evidence="1">
    <location>
        <begin position="731"/>
        <end position="742"/>
    </location>
</feature>
<dbReference type="CDD" id="cd04497">
    <property type="entry name" value="hPOT1_OB1_like"/>
    <property type="match status" value="1"/>
</dbReference>
<dbReference type="Proteomes" id="UP000323067">
    <property type="component" value="Chromosome vii"/>
</dbReference>
<reference evidence="3 4" key="1">
    <citation type="journal article" date="2017" name="BMC Genomics">
        <title>Chromosome level assembly and secondary metabolite potential of the parasitic fungus Cordyceps militaris.</title>
        <authorList>
            <person name="Kramer G.J."/>
            <person name="Nodwell J.R."/>
        </authorList>
    </citation>
    <scope>NUCLEOTIDE SEQUENCE [LARGE SCALE GENOMIC DNA]</scope>
    <source>
        <strain evidence="3 4">ATCC 34164</strain>
    </source>
</reference>
<feature type="compositionally biased region" description="Acidic residues" evidence="1">
    <location>
        <begin position="1035"/>
        <end position="1113"/>
    </location>
</feature>
<feature type="compositionally biased region" description="Basic and acidic residues" evidence="1">
    <location>
        <begin position="899"/>
        <end position="919"/>
    </location>
</feature>
<feature type="region of interest" description="Disordered" evidence="1">
    <location>
        <begin position="1006"/>
        <end position="1149"/>
    </location>
</feature>
<feature type="compositionally biased region" description="Basic residues" evidence="1">
    <location>
        <begin position="242"/>
        <end position="253"/>
    </location>
</feature>
<gene>
    <name evidence="3" type="ORF">A9K55_007232</name>
</gene>
<feature type="compositionally biased region" description="Polar residues" evidence="1">
    <location>
        <begin position="1138"/>
        <end position="1149"/>
    </location>
</feature>
<evidence type="ECO:0000256" key="1">
    <source>
        <dbReference type="SAM" id="MobiDB-lite"/>
    </source>
</evidence>
<feature type="compositionally biased region" description="Basic and acidic residues" evidence="1">
    <location>
        <begin position="520"/>
        <end position="531"/>
    </location>
</feature>
<dbReference type="OrthoDB" id="5363079at2759"/>
<feature type="compositionally biased region" description="Acidic residues" evidence="1">
    <location>
        <begin position="595"/>
        <end position="611"/>
    </location>
</feature>